<dbReference type="Pfam" id="PF02458">
    <property type="entry name" value="Transferase"/>
    <property type="match status" value="1"/>
</dbReference>
<dbReference type="OrthoDB" id="429813at2759"/>
<feature type="domain" description="Trichothecene 3-O-acetyltransferase-like N-terminal" evidence="2">
    <location>
        <begin position="40"/>
        <end position="178"/>
    </location>
</feature>
<dbReference type="PANTHER" id="PTHR31642">
    <property type="entry name" value="TRICHOTHECENE 3-O-ACETYLTRANSFERASE"/>
    <property type="match status" value="1"/>
</dbReference>
<dbReference type="AlphaFoldDB" id="A0A9P4YAQ8"/>
<evidence type="ECO:0000259" key="2">
    <source>
        <dbReference type="Pfam" id="PF22664"/>
    </source>
</evidence>
<dbReference type="RefSeq" id="XP_040780383.1">
    <property type="nucleotide sequence ID" value="XM_040916534.1"/>
</dbReference>
<protein>
    <recommendedName>
        <fullName evidence="2">Trichothecene 3-O-acetyltransferase-like N-terminal domain-containing protein</fullName>
    </recommendedName>
</protein>
<gene>
    <name evidence="3" type="ORF">M406DRAFT_248498</name>
</gene>
<organism evidence="3 4">
    <name type="scientific">Cryphonectria parasitica (strain ATCC 38755 / EP155)</name>
    <dbReference type="NCBI Taxonomy" id="660469"/>
    <lineage>
        <taxon>Eukaryota</taxon>
        <taxon>Fungi</taxon>
        <taxon>Dikarya</taxon>
        <taxon>Ascomycota</taxon>
        <taxon>Pezizomycotina</taxon>
        <taxon>Sordariomycetes</taxon>
        <taxon>Sordariomycetidae</taxon>
        <taxon>Diaporthales</taxon>
        <taxon>Cryphonectriaceae</taxon>
        <taxon>Cryphonectria-Endothia species complex</taxon>
        <taxon>Cryphonectria</taxon>
    </lineage>
</organism>
<sequence length="501" mass="55438">MSVSENEICVALTPFDHCVPRAYYLGAAYLPLKAGVEPLQAFELLREGLHRTFVQLPWLNGKVRLQSSETPGWRPGQLELGYAPAVADEPRAPQLKFKELETDLDYESVRELGFPLDSFRDAELAPTAFFADPVTEPNVFVGQANFLPGGCILVSAIHHVASDQGAFFRVLRLWGEHCAALQTHTSSATPAPFPAGSDSRDILHEIWARECPVSSVEEVDPETWRLVGLLPTDVTQSNDALSSQPPSRPQPPKRLLKAGVFYLSPARLAALRETIAKDLGVASGISANDAVSALIWQCFMRARVAARRPRDDDKAEDKEQRLNMVFDGRANYSSALPQTYLGNLTFNVQSSLPTEALIGRESSLGTVAATIRRNAGWIDSTNLLNLYNLLDHLPSYTELMRLKLMRFATIDGNNMTISSLINVSMDTLCFGDGLVFGNRGYVEATRLLFEGNNSFTRLCVVLPRSRNGGVEFLANLYDEEYEALLSDSEFAKYVLCLCWPE</sequence>
<dbReference type="InterPro" id="IPR054710">
    <property type="entry name" value="Tri101-like_N"/>
</dbReference>
<evidence type="ECO:0000256" key="1">
    <source>
        <dbReference type="ARBA" id="ARBA00022679"/>
    </source>
</evidence>
<dbReference type="Proteomes" id="UP000803844">
    <property type="component" value="Unassembled WGS sequence"/>
</dbReference>
<evidence type="ECO:0000313" key="3">
    <source>
        <dbReference type="EMBL" id="KAF3769422.1"/>
    </source>
</evidence>
<comment type="caution">
    <text evidence="3">The sequence shown here is derived from an EMBL/GenBank/DDBJ whole genome shotgun (WGS) entry which is preliminary data.</text>
</comment>
<dbReference type="InterPro" id="IPR023213">
    <property type="entry name" value="CAT-like_dom_sf"/>
</dbReference>
<accession>A0A9P4YAQ8</accession>
<dbReference type="InterPro" id="IPR050317">
    <property type="entry name" value="Plant_Fungal_Acyltransferase"/>
</dbReference>
<keyword evidence="1" id="KW-0808">Transferase</keyword>
<dbReference type="GO" id="GO:0016747">
    <property type="term" value="F:acyltransferase activity, transferring groups other than amino-acyl groups"/>
    <property type="evidence" value="ECO:0007669"/>
    <property type="project" value="TreeGrafter"/>
</dbReference>
<proteinExistence type="predicted"/>
<keyword evidence="4" id="KW-1185">Reference proteome</keyword>
<dbReference type="EMBL" id="MU032344">
    <property type="protein sequence ID" value="KAF3769422.1"/>
    <property type="molecule type" value="Genomic_DNA"/>
</dbReference>
<dbReference type="PANTHER" id="PTHR31642:SF310">
    <property type="entry name" value="FATTY ALCOHOL:CAFFEOYL-COA ACYLTRANSFERASE"/>
    <property type="match status" value="1"/>
</dbReference>
<name>A0A9P4YAQ8_CRYP1</name>
<evidence type="ECO:0000313" key="4">
    <source>
        <dbReference type="Proteomes" id="UP000803844"/>
    </source>
</evidence>
<dbReference type="Gene3D" id="3.30.559.10">
    <property type="entry name" value="Chloramphenicol acetyltransferase-like domain"/>
    <property type="match status" value="2"/>
</dbReference>
<reference evidence="3" key="1">
    <citation type="journal article" date="2020" name="Phytopathology">
        <title>Genome sequence of the chestnut blight fungus Cryphonectria parasitica EP155: A fundamental resource for an archetypical invasive plant pathogen.</title>
        <authorList>
            <person name="Crouch J.A."/>
            <person name="Dawe A."/>
            <person name="Aerts A."/>
            <person name="Barry K."/>
            <person name="Churchill A.C.L."/>
            <person name="Grimwood J."/>
            <person name="Hillman B."/>
            <person name="Milgroom M.G."/>
            <person name="Pangilinan J."/>
            <person name="Smith M."/>
            <person name="Salamov A."/>
            <person name="Schmutz J."/>
            <person name="Yadav J."/>
            <person name="Grigoriev I.V."/>
            <person name="Nuss D."/>
        </authorList>
    </citation>
    <scope>NUCLEOTIDE SEQUENCE</scope>
    <source>
        <strain evidence="3">EP155</strain>
    </source>
</reference>
<dbReference type="GeneID" id="63833663"/>
<dbReference type="Pfam" id="PF22664">
    <property type="entry name" value="TRI-like_N"/>
    <property type="match status" value="1"/>
</dbReference>